<gene>
    <name evidence="2" type="ORF">CONLIGDRAFT_542536</name>
</gene>
<dbReference type="Proteomes" id="UP000182658">
    <property type="component" value="Unassembled WGS sequence"/>
</dbReference>
<dbReference type="InParanoid" id="A0A1J7IBS0"/>
<evidence type="ECO:0008006" key="4">
    <source>
        <dbReference type="Google" id="ProtNLM"/>
    </source>
</evidence>
<dbReference type="AlphaFoldDB" id="A0A1J7IBS0"/>
<organism evidence="2 3">
    <name type="scientific">Coniochaeta ligniaria NRRL 30616</name>
    <dbReference type="NCBI Taxonomy" id="1408157"/>
    <lineage>
        <taxon>Eukaryota</taxon>
        <taxon>Fungi</taxon>
        <taxon>Dikarya</taxon>
        <taxon>Ascomycota</taxon>
        <taxon>Pezizomycotina</taxon>
        <taxon>Sordariomycetes</taxon>
        <taxon>Sordariomycetidae</taxon>
        <taxon>Coniochaetales</taxon>
        <taxon>Coniochaetaceae</taxon>
        <taxon>Coniochaeta</taxon>
    </lineage>
</organism>
<name>A0A1J7IBS0_9PEZI</name>
<evidence type="ECO:0000313" key="2">
    <source>
        <dbReference type="EMBL" id="OIW24755.1"/>
    </source>
</evidence>
<reference evidence="2 3" key="1">
    <citation type="submission" date="2016-10" db="EMBL/GenBank/DDBJ databases">
        <title>Draft genome sequence of Coniochaeta ligniaria NRRL30616, a lignocellulolytic fungus for bioabatement of inhibitors in plant biomass hydrolysates.</title>
        <authorList>
            <consortium name="DOE Joint Genome Institute"/>
            <person name="Jimenez D.J."/>
            <person name="Hector R.E."/>
            <person name="Riley R."/>
            <person name="Sun H."/>
            <person name="Grigoriev I.V."/>
            <person name="Van Elsas J.D."/>
            <person name="Nichols N.N."/>
        </authorList>
    </citation>
    <scope>NUCLEOTIDE SEQUENCE [LARGE SCALE GENOMIC DNA]</scope>
    <source>
        <strain evidence="2 3">NRRL 30616</strain>
    </source>
</reference>
<sequence>YDSNIVDFLDVIDPEVSTLSSITNVQNSLFVPSLGRFVNRRPTYDLSFVNRVPGAFPDVSDDEGQEPAEPASQRTAVNRTYSITSQITPSHYAVLPSGASLDGWSQEDVDQLNDYVRHMLHSRRSKLKRSFRAFGMYVRKPLGFFVTLYATLITLFGLAWVLFLIGWIYVGDRQLYAINVIDNILVALFAVVGDGMAPFRLVDTYHMAWIVHYHRKTWKLRKANALRELENKNDLPTEAVVSDGACEAQPDLEAARQKETSENHEFSVLTPKQQARLTHHQDKMFKSHTFYKPHETETHHAFPLDLLIVIILLLDLHSCLQICLGSVTWSIDYHVRSTALTTSILCCSITANTTAGIVIAIGDRKTRKKDVIERMMRQELTDHAMRKVEKDRRAREAEE</sequence>
<dbReference type="OrthoDB" id="3365211at2759"/>
<keyword evidence="1" id="KW-0472">Membrane</keyword>
<dbReference type="STRING" id="1408157.A0A1J7IBS0"/>
<feature type="transmembrane region" description="Helical" evidence="1">
    <location>
        <begin position="176"/>
        <end position="197"/>
    </location>
</feature>
<dbReference type="PANTHER" id="PTHR35872">
    <property type="entry name" value="INTEGRAL MEMBRANE PROTEIN (AFU_ORTHOLOGUE AFUA_5G07110)"/>
    <property type="match status" value="1"/>
</dbReference>
<proteinExistence type="predicted"/>
<feature type="non-terminal residue" evidence="2">
    <location>
        <position position="1"/>
    </location>
</feature>
<keyword evidence="1" id="KW-1133">Transmembrane helix</keyword>
<keyword evidence="3" id="KW-1185">Reference proteome</keyword>
<feature type="non-terminal residue" evidence="2">
    <location>
        <position position="399"/>
    </location>
</feature>
<feature type="transmembrane region" description="Helical" evidence="1">
    <location>
        <begin position="142"/>
        <end position="170"/>
    </location>
</feature>
<keyword evidence="1" id="KW-0812">Transmembrane</keyword>
<protein>
    <recommendedName>
        <fullName evidence="4">Integral membrane protein</fullName>
    </recommendedName>
</protein>
<evidence type="ECO:0000256" key="1">
    <source>
        <dbReference type="SAM" id="Phobius"/>
    </source>
</evidence>
<dbReference type="Pfam" id="PF11204">
    <property type="entry name" value="DUF2985"/>
    <property type="match status" value="1"/>
</dbReference>
<feature type="transmembrane region" description="Helical" evidence="1">
    <location>
        <begin position="339"/>
        <end position="361"/>
    </location>
</feature>
<dbReference type="PANTHER" id="PTHR35872:SF2">
    <property type="entry name" value="INTEGRAL MEMBRANE PROTEIN (AFU_ORTHOLOGUE AFUA_5G07110)"/>
    <property type="match status" value="1"/>
</dbReference>
<dbReference type="EMBL" id="KV875103">
    <property type="protein sequence ID" value="OIW24755.1"/>
    <property type="molecule type" value="Genomic_DNA"/>
</dbReference>
<accession>A0A1J7IBS0</accession>
<evidence type="ECO:0000313" key="3">
    <source>
        <dbReference type="Proteomes" id="UP000182658"/>
    </source>
</evidence>
<dbReference type="InterPro" id="IPR021369">
    <property type="entry name" value="DUF2985"/>
</dbReference>